<dbReference type="AlphaFoldDB" id="A0A1G8R834"/>
<gene>
    <name evidence="1" type="ORF">SAMN04488540_10592</name>
</gene>
<name>A0A1G8R834_9GAMM</name>
<keyword evidence="2" id="KW-1185">Reference proteome</keyword>
<accession>A0A1G8R834</accession>
<reference evidence="2" key="1">
    <citation type="submission" date="2016-10" db="EMBL/GenBank/DDBJ databases">
        <authorList>
            <person name="Varghese N."/>
            <person name="Submissions S."/>
        </authorList>
    </citation>
    <scope>NUCLEOTIDE SEQUENCE [LARGE SCALE GENOMIC DNA]</scope>
    <source>
        <strain evidence="2">DSM 23317</strain>
    </source>
</reference>
<organism evidence="1 2">
    <name type="scientific">Ferrimonas sediminum</name>
    <dbReference type="NCBI Taxonomy" id="718193"/>
    <lineage>
        <taxon>Bacteria</taxon>
        <taxon>Pseudomonadati</taxon>
        <taxon>Pseudomonadota</taxon>
        <taxon>Gammaproteobacteria</taxon>
        <taxon>Alteromonadales</taxon>
        <taxon>Ferrimonadaceae</taxon>
        <taxon>Ferrimonas</taxon>
    </lineage>
</organism>
<proteinExistence type="predicted"/>
<evidence type="ECO:0000313" key="1">
    <source>
        <dbReference type="EMBL" id="SDJ13136.1"/>
    </source>
</evidence>
<dbReference type="RefSeq" id="WP_090364611.1">
    <property type="nucleotide sequence ID" value="NZ_FNEM01000005.1"/>
</dbReference>
<evidence type="ECO:0008006" key="3">
    <source>
        <dbReference type="Google" id="ProtNLM"/>
    </source>
</evidence>
<sequence length="70" mass="7814">MKKMLLGTLTIVVLAGCGQPEASWVHDTKDNQGFMADRDRCNVAIDDSQADFKARFSACMKRAGWRLEAH</sequence>
<dbReference type="OrthoDB" id="6402410at2"/>
<protein>
    <recommendedName>
        <fullName evidence="3">Entry exclusion lipoprotein TrbK</fullName>
    </recommendedName>
</protein>
<dbReference type="Proteomes" id="UP000199527">
    <property type="component" value="Unassembled WGS sequence"/>
</dbReference>
<evidence type="ECO:0000313" key="2">
    <source>
        <dbReference type="Proteomes" id="UP000199527"/>
    </source>
</evidence>
<dbReference type="EMBL" id="FNEM01000005">
    <property type="protein sequence ID" value="SDJ13136.1"/>
    <property type="molecule type" value="Genomic_DNA"/>
</dbReference>
<dbReference type="PROSITE" id="PS51257">
    <property type="entry name" value="PROKAR_LIPOPROTEIN"/>
    <property type="match status" value="1"/>
</dbReference>